<evidence type="ECO:0000313" key="1">
    <source>
        <dbReference type="EMBL" id="KRX38621.1"/>
    </source>
</evidence>
<accession>A0A0V0THY1</accession>
<dbReference type="EMBL" id="JYDJ01000260">
    <property type="protein sequence ID" value="KRX38621.1"/>
    <property type="molecule type" value="Genomic_DNA"/>
</dbReference>
<dbReference type="Proteomes" id="UP000055048">
    <property type="component" value="Unassembled WGS sequence"/>
</dbReference>
<gene>
    <name evidence="1" type="ORF">T05_8528</name>
</gene>
<comment type="caution">
    <text evidence="1">The sequence shown here is derived from an EMBL/GenBank/DDBJ whole genome shotgun (WGS) entry which is preliminary data.</text>
</comment>
<protein>
    <submittedName>
        <fullName evidence="1">Uncharacterized protein</fullName>
    </submittedName>
</protein>
<name>A0A0V0THY1_9BILA</name>
<dbReference type="AlphaFoldDB" id="A0A0V0THY1"/>
<evidence type="ECO:0000313" key="2">
    <source>
        <dbReference type="Proteomes" id="UP000055048"/>
    </source>
</evidence>
<organism evidence="1 2">
    <name type="scientific">Trichinella murrelli</name>
    <dbReference type="NCBI Taxonomy" id="144512"/>
    <lineage>
        <taxon>Eukaryota</taxon>
        <taxon>Metazoa</taxon>
        <taxon>Ecdysozoa</taxon>
        <taxon>Nematoda</taxon>
        <taxon>Enoplea</taxon>
        <taxon>Dorylaimia</taxon>
        <taxon>Trichinellida</taxon>
        <taxon>Trichinellidae</taxon>
        <taxon>Trichinella</taxon>
    </lineage>
</organism>
<keyword evidence="2" id="KW-1185">Reference proteome</keyword>
<reference evidence="1 2" key="1">
    <citation type="submission" date="2015-01" db="EMBL/GenBank/DDBJ databases">
        <title>Evolution of Trichinella species and genotypes.</title>
        <authorList>
            <person name="Korhonen P.K."/>
            <person name="Edoardo P."/>
            <person name="Giuseppe L.R."/>
            <person name="Gasser R.B."/>
        </authorList>
    </citation>
    <scope>NUCLEOTIDE SEQUENCE [LARGE SCALE GENOMIC DNA]</scope>
    <source>
        <strain evidence="1">ISS417</strain>
    </source>
</reference>
<sequence>MDVLHHSSPDRLTACLFRCLHCSRSTKFLSKRKHCFLLSKANGLFVRTDARVPPYPQWRQRRDYAGWKRSHPGRFVPPMTQCMCFRSAQGLNSSVQQWHQNCGEIPMNCFGTGADLTAHASAAFHALR</sequence>
<proteinExistence type="predicted"/>